<dbReference type="PANTHER" id="PTHR43205">
    <property type="entry name" value="PROSTAGLANDIN REDUCTASE"/>
    <property type="match status" value="1"/>
</dbReference>
<dbReference type="RefSeq" id="WP_345584096.1">
    <property type="nucleotide sequence ID" value="NZ_BAAAXF010000074.1"/>
</dbReference>
<keyword evidence="4" id="KW-1185">Reference proteome</keyword>
<reference evidence="4" key="1">
    <citation type="journal article" date="2019" name="Int. J. Syst. Evol. Microbiol.">
        <title>The Global Catalogue of Microorganisms (GCM) 10K type strain sequencing project: providing services to taxonomists for standard genome sequencing and annotation.</title>
        <authorList>
            <consortium name="The Broad Institute Genomics Platform"/>
            <consortium name="The Broad Institute Genome Sequencing Center for Infectious Disease"/>
            <person name="Wu L."/>
            <person name="Ma J."/>
        </authorList>
    </citation>
    <scope>NUCLEOTIDE SEQUENCE [LARGE SCALE GENOMIC DNA]</scope>
    <source>
        <strain evidence="4">JCM 4816</strain>
    </source>
</reference>
<dbReference type="Gene3D" id="3.90.180.10">
    <property type="entry name" value="Medium-chain alcohol dehydrogenases, catalytic domain"/>
    <property type="match status" value="1"/>
</dbReference>
<dbReference type="EMBL" id="BAAAXF010000074">
    <property type="protein sequence ID" value="GAA3503323.1"/>
    <property type="molecule type" value="Genomic_DNA"/>
</dbReference>
<dbReference type="InterPro" id="IPR036291">
    <property type="entry name" value="NAD(P)-bd_dom_sf"/>
</dbReference>
<dbReference type="InterPro" id="IPR041694">
    <property type="entry name" value="ADH_N_2"/>
</dbReference>
<protein>
    <submittedName>
        <fullName evidence="3">NADP-dependent oxidoreductase</fullName>
    </submittedName>
</protein>
<dbReference type="Pfam" id="PF00107">
    <property type="entry name" value="ADH_zinc_N"/>
    <property type="match status" value="1"/>
</dbReference>
<proteinExistence type="predicted"/>
<accession>A0ABP6U9E7</accession>
<dbReference type="CDD" id="cd05288">
    <property type="entry name" value="PGDH"/>
    <property type="match status" value="1"/>
</dbReference>
<gene>
    <name evidence="3" type="ORF">GCM10019016_104330</name>
</gene>
<dbReference type="InterPro" id="IPR045010">
    <property type="entry name" value="MDR_fam"/>
</dbReference>
<dbReference type="Gene3D" id="3.40.50.720">
    <property type="entry name" value="NAD(P)-binding Rossmann-like Domain"/>
    <property type="match status" value="1"/>
</dbReference>
<dbReference type="SUPFAM" id="SSF51735">
    <property type="entry name" value="NAD(P)-binding Rossmann-fold domains"/>
    <property type="match status" value="1"/>
</dbReference>
<dbReference type="InterPro" id="IPR011032">
    <property type="entry name" value="GroES-like_sf"/>
</dbReference>
<evidence type="ECO:0000256" key="1">
    <source>
        <dbReference type="ARBA" id="ARBA00023002"/>
    </source>
</evidence>
<organism evidence="3 4">
    <name type="scientific">Streptomyces prasinosporus</name>
    <dbReference type="NCBI Taxonomy" id="68256"/>
    <lineage>
        <taxon>Bacteria</taxon>
        <taxon>Bacillati</taxon>
        <taxon>Actinomycetota</taxon>
        <taxon>Actinomycetes</taxon>
        <taxon>Kitasatosporales</taxon>
        <taxon>Streptomycetaceae</taxon>
        <taxon>Streptomyces</taxon>
        <taxon>Streptomyces albogriseolus group</taxon>
    </lineage>
</organism>
<evidence type="ECO:0000259" key="2">
    <source>
        <dbReference type="SMART" id="SM00829"/>
    </source>
</evidence>
<keyword evidence="1" id="KW-0560">Oxidoreductase</keyword>
<name>A0ABP6U9E7_9ACTN</name>
<feature type="domain" description="Enoyl reductase (ER)" evidence="2">
    <location>
        <begin position="20"/>
        <end position="341"/>
    </location>
</feature>
<dbReference type="InterPro" id="IPR013149">
    <property type="entry name" value="ADH-like_C"/>
</dbReference>
<dbReference type="Pfam" id="PF16884">
    <property type="entry name" value="ADH_N_2"/>
    <property type="match status" value="1"/>
</dbReference>
<dbReference type="SMART" id="SM00829">
    <property type="entry name" value="PKS_ER"/>
    <property type="match status" value="1"/>
</dbReference>
<evidence type="ECO:0000313" key="3">
    <source>
        <dbReference type="EMBL" id="GAA3503323.1"/>
    </source>
</evidence>
<dbReference type="PANTHER" id="PTHR43205:SF7">
    <property type="entry name" value="PROSTAGLANDIN REDUCTASE 1"/>
    <property type="match status" value="1"/>
</dbReference>
<dbReference type="InterPro" id="IPR020843">
    <property type="entry name" value="ER"/>
</dbReference>
<dbReference type="Proteomes" id="UP001501455">
    <property type="component" value="Unassembled WGS sequence"/>
</dbReference>
<comment type="caution">
    <text evidence="3">The sequence shown here is derived from an EMBL/GenBank/DDBJ whole genome shotgun (WGS) entry which is preliminary data.</text>
</comment>
<sequence>MTTALPSATREVRLATGPKGLPGPEHFAVVTQPLTVPGPGQVLVRNQYFLVFPGLRTLIGGQVEGVPLPPIHAGDALFGPAVGEVVAAGPDSPFRPGDAVTHLSGWREHALLAANRCTLIGDELPDPVAHLSSGAAAYGALTRLAEIRPGDTVFVTGAAGAVGTLAGPVARLLGAGRVIGSTRSPAKADRLLNEVGYDAVVVPGSPSATLAGQLREAAPEGIDVLVDTVGGEHLTVALTAARRGARFALVGALSGQLSPDRCGGSAPVDIDSFRIITQGIALRGYSGADHPEVAKEWVTRFGSWLRSGEISFPHVRIPGIERAPRALQELFEGRHFGTVVVELPPQ</sequence>
<evidence type="ECO:0000313" key="4">
    <source>
        <dbReference type="Proteomes" id="UP001501455"/>
    </source>
</evidence>
<dbReference type="SUPFAM" id="SSF50129">
    <property type="entry name" value="GroES-like"/>
    <property type="match status" value="1"/>
</dbReference>